<keyword evidence="1" id="KW-0540">Nuclease</keyword>
<dbReference type="GO" id="GO:0003677">
    <property type="term" value="F:DNA binding"/>
    <property type="evidence" value="ECO:0007669"/>
    <property type="project" value="UniProtKB-KW"/>
</dbReference>
<dbReference type="GO" id="GO:0017108">
    <property type="term" value="F:5'-flap endonuclease activity"/>
    <property type="evidence" value="ECO:0007669"/>
    <property type="project" value="InterPro"/>
</dbReference>
<accession>A0A2M7X6E7</accession>
<dbReference type="PANTHER" id="PTHR42646:SF2">
    <property type="entry name" value="5'-3' EXONUCLEASE FAMILY PROTEIN"/>
    <property type="match status" value="1"/>
</dbReference>
<protein>
    <recommendedName>
        <fullName evidence="4">5'-3' exonuclease domain-containing protein</fullName>
    </recommendedName>
</protein>
<keyword evidence="3" id="KW-0238">DNA-binding</keyword>
<dbReference type="Pfam" id="PF01367">
    <property type="entry name" value="5_3_exonuc"/>
    <property type="match status" value="1"/>
</dbReference>
<keyword evidence="2" id="KW-0378">Hydrolase</keyword>
<evidence type="ECO:0000256" key="3">
    <source>
        <dbReference type="ARBA" id="ARBA00023125"/>
    </source>
</evidence>
<name>A0A2M7X6E7_9BACT</name>
<dbReference type="CDD" id="cd09898">
    <property type="entry name" value="H3TH_53EXO"/>
    <property type="match status" value="1"/>
</dbReference>
<dbReference type="PANTHER" id="PTHR42646">
    <property type="entry name" value="FLAP ENDONUCLEASE XNI"/>
    <property type="match status" value="1"/>
</dbReference>
<evidence type="ECO:0000259" key="4">
    <source>
        <dbReference type="SMART" id="SM00475"/>
    </source>
</evidence>
<dbReference type="GO" id="GO:0033567">
    <property type="term" value="P:DNA replication, Okazaki fragment processing"/>
    <property type="evidence" value="ECO:0007669"/>
    <property type="project" value="InterPro"/>
</dbReference>
<proteinExistence type="predicted"/>
<dbReference type="FunFam" id="1.10.150.20:FF:000003">
    <property type="entry name" value="DNA polymerase I"/>
    <property type="match status" value="1"/>
</dbReference>
<gene>
    <name evidence="5" type="ORF">CO177_00770</name>
</gene>
<dbReference type="InterPro" id="IPR038969">
    <property type="entry name" value="FEN"/>
</dbReference>
<dbReference type="InterPro" id="IPR036279">
    <property type="entry name" value="5-3_exonuclease_C_sf"/>
</dbReference>
<dbReference type="Pfam" id="PF02739">
    <property type="entry name" value="5_3_exonuc_N"/>
    <property type="match status" value="1"/>
</dbReference>
<dbReference type="EMBL" id="PFWX01000018">
    <property type="protein sequence ID" value="PJA41743.1"/>
    <property type="molecule type" value="Genomic_DNA"/>
</dbReference>
<dbReference type="Gene3D" id="1.10.150.20">
    <property type="entry name" value="5' to 3' exonuclease, C-terminal subdomain"/>
    <property type="match status" value="1"/>
</dbReference>
<dbReference type="CDD" id="cd09859">
    <property type="entry name" value="PIN_53EXO"/>
    <property type="match status" value="1"/>
</dbReference>
<dbReference type="InterPro" id="IPR020046">
    <property type="entry name" value="5-3_exonucl_a-hlix_arch_N"/>
</dbReference>
<evidence type="ECO:0000313" key="5">
    <source>
        <dbReference type="EMBL" id="PJA41743.1"/>
    </source>
</evidence>
<evidence type="ECO:0000256" key="2">
    <source>
        <dbReference type="ARBA" id="ARBA00022801"/>
    </source>
</evidence>
<comment type="caution">
    <text evidence="5">The sequence shown here is derived from an EMBL/GenBank/DDBJ whole genome shotgun (WGS) entry which is preliminary data.</text>
</comment>
<dbReference type="SMART" id="SM00475">
    <property type="entry name" value="53EXOc"/>
    <property type="match status" value="1"/>
</dbReference>
<dbReference type="Proteomes" id="UP000231634">
    <property type="component" value="Unassembled WGS sequence"/>
</dbReference>
<dbReference type="SUPFAM" id="SSF88723">
    <property type="entry name" value="PIN domain-like"/>
    <property type="match status" value="1"/>
</dbReference>
<dbReference type="Gene3D" id="3.40.50.1010">
    <property type="entry name" value="5'-nuclease"/>
    <property type="match status" value="1"/>
</dbReference>
<evidence type="ECO:0000256" key="1">
    <source>
        <dbReference type="ARBA" id="ARBA00022722"/>
    </source>
</evidence>
<feature type="domain" description="5'-3' exonuclease" evidence="4">
    <location>
        <begin position="18"/>
        <end position="286"/>
    </location>
</feature>
<dbReference type="AlphaFoldDB" id="A0A2M7X6E7"/>
<dbReference type="InterPro" id="IPR008918">
    <property type="entry name" value="HhH2"/>
</dbReference>
<dbReference type="SUPFAM" id="SSF47807">
    <property type="entry name" value="5' to 3' exonuclease, C-terminal subdomain"/>
    <property type="match status" value="1"/>
</dbReference>
<reference evidence="6" key="1">
    <citation type="submission" date="2017-09" db="EMBL/GenBank/DDBJ databases">
        <title>Depth-based differentiation of microbial function through sediment-hosted aquifers and enrichment of novel symbionts in the deep terrestrial subsurface.</title>
        <authorList>
            <person name="Probst A.J."/>
            <person name="Ladd B."/>
            <person name="Jarett J.K."/>
            <person name="Geller-Mcgrath D.E."/>
            <person name="Sieber C.M.K."/>
            <person name="Emerson J.B."/>
            <person name="Anantharaman K."/>
            <person name="Thomas B.C."/>
            <person name="Malmstrom R."/>
            <person name="Stieglmeier M."/>
            <person name="Klingl A."/>
            <person name="Woyke T."/>
            <person name="Ryan C.M."/>
            <person name="Banfield J.F."/>
        </authorList>
    </citation>
    <scope>NUCLEOTIDE SEQUENCE [LARGE SCALE GENOMIC DNA]</scope>
</reference>
<dbReference type="SMART" id="SM00279">
    <property type="entry name" value="HhH2"/>
    <property type="match status" value="1"/>
</dbReference>
<dbReference type="GO" id="GO:0008409">
    <property type="term" value="F:5'-3' exonuclease activity"/>
    <property type="evidence" value="ECO:0007669"/>
    <property type="project" value="InterPro"/>
</dbReference>
<evidence type="ECO:0000313" key="6">
    <source>
        <dbReference type="Proteomes" id="UP000231634"/>
    </source>
</evidence>
<sequence>MEILSSSKLNINSFGVGVKTLLLIDANALIHRCFHALPPFTTKEGKPSGAIYGLASVLIKIARNGEEIGVNGKAPDYAVAFFDRPEPTFRKEMYNEYKSHRPKAPNELISQIIEAHRLFENFGIKSFEIPGFEADDLIGTAAEKFKNKPDLKIIILTGDLDALQLIENEKVMVETFKKGISDTIIYNEKETLNKFGVMPHQLADYKGLVGDQSDNIKGVAGIGPKTAAQIIQKYNTIEKFLEQGQKEKSYEKIHTSREIALLSKKLATIKRDAPLEIKNLEELKYEGILKEKLIAYFEEMGFQSLIKRISKD</sequence>
<organism evidence="5 6">
    <name type="scientific">Candidatus Wolfebacteria bacterium CG_4_9_14_3_um_filter_37_9</name>
    <dbReference type="NCBI Taxonomy" id="1975065"/>
    <lineage>
        <taxon>Bacteria</taxon>
        <taxon>Candidatus Wolfeibacteriota</taxon>
    </lineage>
</organism>
<dbReference type="InterPro" id="IPR029060">
    <property type="entry name" value="PIN-like_dom_sf"/>
</dbReference>
<dbReference type="InterPro" id="IPR020045">
    <property type="entry name" value="DNA_polI_H3TH"/>
</dbReference>
<dbReference type="InterPro" id="IPR002421">
    <property type="entry name" value="5-3_exonuclease"/>
</dbReference>